<evidence type="ECO:0000256" key="2">
    <source>
        <dbReference type="ARBA" id="ARBA00004377"/>
    </source>
</evidence>
<reference evidence="13" key="1">
    <citation type="submission" date="2023-05" db="EMBL/GenBank/DDBJ databases">
        <title>Whole genome sequence of Commensalibacter sp.</title>
        <authorList>
            <person name="Charoenyingcharoen P."/>
            <person name="Yukphan P."/>
        </authorList>
    </citation>
    <scope>NUCLEOTIDE SEQUENCE</scope>
    <source>
        <strain evidence="13">TBRC 10068</strain>
    </source>
</reference>
<evidence type="ECO:0000313" key="14">
    <source>
        <dbReference type="Proteomes" id="UP001431775"/>
    </source>
</evidence>
<evidence type="ECO:0000256" key="1">
    <source>
        <dbReference type="ARBA" id="ARBA00002442"/>
    </source>
</evidence>
<keyword evidence="5 12" id="KW-0813">Transport</keyword>
<evidence type="ECO:0000256" key="12">
    <source>
        <dbReference type="RuleBase" id="RU363101"/>
    </source>
</evidence>
<dbReference type="EMBL" id="JASBAN010000001">
    <property type="protein sequence ID" value="MDI2113307.1"/>
    <property type="molecule type" value="Genomic_DNA"/>
</dbReference>
<evidence type="ECO:0000256" key="8">
    <source>
        <dbReference type="ARBA" id="ARBA00022692"/>
    </source>
</evidence>
<keyword evidence="7 12" id="KW-0997">Cell inner membrane</keyword>
<keyword evidence="11 12" id="KW-0472">Membrane</keyword>
<keyword evidence="9 12" id="KW-0201">Cytochrome c-type biogenesis</keyword>
<organism evidence="13 14">
    <name type="scientific">Commensalibacter nepenthis</name>
    <dbReference type="NCBI Taxonomy" id="3043872"/>
    <lineage>
        <taxon>Bacteria</taxon>
        <taxon>Pseudomonadati</taxon>
        <taxon>Pseudomonadota</taxon>
        <taxon>Alphaproteobacteria</taxon>
        <taxon>Acetobacterales</taxon>
        <taxon>Acetobacteraceae</taxon>
    </lineage>
</organism>
<evidence type="ECO:0000313" key="13">
    <source>
        <dbReference type="EMBL" id="MDI2113307.1"/>
    </source>
</evidence>
<comment type="subcellular location">
    <subcellularLocation>
        <location evidence="2 12">Cell inner membrane</location>
        <topology evidence="2 12">Single-pass membrane protein</topology>
    </subcellularLocation>
</comment>
<comment type="function">
    <text evidence="1 12">Required for the export of heme to the periplasm for the biogenesis of c-type cytochromes.</text>
</comment>
<comment type="similarity">
    <text evidence="3 12">Belongs to the CcmD/CycX/HelD family.</text>
</comment>
<keyword evidence="14" id="KW-1185">Reference proteome</keyword>
<keyword evidence="6 12" id="KW-1003">Cell membrane</keyword>
<evidence type="ECO:0000256" key="7">
    <source>
        <dbReference type="ARBA" id="ARBA00022519"/>
    </source>
</evidence>
<keyword evidence="8 12" id="KW-0812">Transmembrane</keyword>
<dbReference type="Pfam" id="PF04995">
    <property type="entry name" value="CcmD"/>
    <property type="match status" value="1"/>
</dbReference>
<dbReference type="NCBIfam" id="TIGR03141">
    <property type="entry name" value="cytochro_ccmD"/>
    <property type="match status" value="1"/>
</dbReference>
<evidence type="ECO:0000256" key="6">
    <source>
        <dbReference type="ARBA" id="ARBA00022475"/>
    </source>
</evidence>
<keyword evidence="10 12" id="KW-1133">Transmembrane helix</keyword>
<dbReference type="InterPro" id="IPR007078">
    <property type="entry name" value="Haem_export_protD_CcmD"/>
</dbReference>
<name>A0ABT6Q8R8_9PROT</name>
<comment type="caution">
    <text evidence="13">The sequence shown here is derived from an EMBL/GenBank/DDBJ whole genome shotgun (WGS) entry which is preliminary data.</text>
</comment>
<protein>
    <recommendedName>
        <fullName evidence="4 12">Heme exporter protein D</fullName>
    </recommendedName>
</protein>
<proteinExistence type="inferred from homology"/>
<evidence type="ECO:0000256" key="4">
    <source>
        <dbReference type="ARBA" id="ARBA00016461"/>
    </source>
</evidence>
<accession>A0ABT6Q8R8</accession>
<dbReference type="RefSeq" id="WP_281462918.1">
    <property type="nucleotide sequence ID" value="NZ_JASBAN010000001.1"/>
</dbReference>
<feature type="transmembrane region" description="Helical" evidence="12">
    <location>
        <begin position="6"/>
        <end position="26"/>
    </location>
</feature>
<evidence type="ECO:0000256" key="10">
    <source>
        <dbReference type="ARBA" id="ARBA00022989"/>
    </source>
</evidence>
<gene>
    <name evidence="13" type="primary">ccmD</name>
    <name evidence="13" type="ORF">QJV33_08485</name>
</gene>
<evidence type="ECO:0000256" key="5">
    <source>
        <dbReference type="ARBA" id="ARBA00022448"/>
    </source>
</evidence>
<evidence type="ECO:0000256" key="9">
    <source>
        <dbReference type="ARBA" id="ARBA00022748"/>
    </source>
</evidence>
<sequence>MTHLPYLIAAYGITVLSLSVLSFHSWTRLKRVQKKLIQIQNNQQP</sequence>
<dbReference type="Proteomes" id="UP001431775">
    <property type="component" value="Unassembled WGS sequence"/>
</dbReference>
<evidence type="ECO:0000256" key="3">
    <source>
        <dbReference type="ARBA" id="ARBA00008741"/>
    </source>
</evidence>
<evidence type="ECO:0000256" key="11">
    <source>
        <dbReference type="ARBA" id="ARBA00023136"/>
    </source>
</evidence>